<dbReference type="EMBL" id="VNHQ01000014">
    <property type="protein sequence ID" value="TYP61487.1"/>
    <property type="molecule type" value="Genomic_DNA"/>
</dbReference>
<name>A0A5S5B3M7_STUST</name>
<sequence>MSAHHRQTTLNKRWPTAENTFVVRDLSLFTPLESHHRLVGTIVDHIVELTLRPIAEYRGGARYELWLSLDVGAVAISQQRRFRVRPYNLRRDDQEVDERQAFRLIEAALTGQGAIRPRVEDLIEIMLKNRSDTLSLFVADPSRFTQRDTPYFQSMFATVFHGADWTLGDYMDIALRLELLLPFEGSLGIGMVGKNPFHTPLIMLLGETW</sequence>
<dbReference type="AlphaFoldDB" id="A0A5S5B3M7"/>
<organism evidence="1 2">
    <name type="scientific">Stutzerimonas stutzeri</name>
    <name type="common">Pseudomonas stutzeri</name>
    <dbReference type="NCBI Taxonomy" id="316"/>
    <lineage>
        <taxon>Bacteria</taxon>
        <taxon>Pseudomonadati</taxon>
        <taxon>Pseudomonadota</taxon>
        <taxon>Gammaproteobacteria</taxon>
        <taxon>Pseudomonadales</taxon>
        <taxon>Pseudomonadaceae</taxon>
        <taxon>Stutzerimonas</taxon>
    </lineage>
</organism>
<dbReference type="OrthoDB" id="9904546at2"/>
<dbReference type="Proteomes" id="UP000324282">
    <property type="component" value="Unassembled WGS sequence"/>
</dbReference>
<dbReference type="RefSeq" id="WP_148926153.1">
    <property type="nucleotide sequence ID" value="NZ_VNHQ01000014.1"/>
</dbReference>
<accession>A0A5S5B3M7</accession>
<reference evidence="1 2" key="1">
    <citation type="submission" date="2019-07" db="EMBL/GenBank/DDBJ databases">
        <title>Deep subsurface shale carbon reservoir microbial communities from Ohio and West Virginia, USA.</title>
        <authorList>
            <person name="Wrighton K."/>
        </authorList>
    </citation>
    <scope>NUCLEOTIDE SEQUENCE [LARGE SCALE GENOMIC DNA]</scope>
    <source>
        <strain evidence="1 2">NP_8Ht</strain>
    </source>
</reference>
<gene>
    <name evidence="1" type="ORF">A9A72_124223</name>
</gene>
<proteinExistence type="predicted"/>
<evidence type="ECO:0000313" key="1">
    <source>
        <dbReference type="EMBL" id="TYP61487.1"/>
    </source>
</evidence>
<comment type="caution">
    <text evidence="1">The sequence shown here is derived from an EMBL/GenBank/DDBJ whole genome shotgun (WGS) entry which is preliminary data.</text>
</comment>
<evidence type="ECO:0000313" key="2">
    <source>
        <dbReference type="Proteomes" id="UP000324282"/>
    </source>
</evidence>
<protein>
    <submittedName>
        <fullName evidence="1">Uncharacterized protein</fullName>
    </submittedName>
</protein>